<accession>A0A5M3MEH9</accession>
<feature type="compositionally biased region" description="Low complexity" evidence="2">
    <location>
        <begin position="248"/>
        <end position="262"/>
    </location>
</feature>
<feature type="compositionally biased region" description="Low complexity" evidence="2">
    <location>
        <begin position="135"/>
        <end position="151"/>
    </location>
</feature>
<dbReference type="AlphaFoldDB" id="A0A5M3MEH9"/>
<feature type="region of interest" description="Disordered" evidence="2">
    <location>
        <begin position="314"/>
        <end position="341"/>
    </location>
</feature>
<feature type="region of interest" description="Disordered" evidence="2">
    <location>
        <begin position="125"/>
        <end position="205"/>
    </location>
</feature>
<evidence type="ECO:0000313" key="4">
    <source>
        <dbReference type="Proteomes" id="UP000053558"/>
    </source>
</evidence>
<dbReference type="OrthoDB" id="2680961at2759"/>
<protein>
    <submittedName>
        <fullName evidence="3">Uncharacterized protein</fullName>
    </submittedName>
</protein>
<evidence type="ECO:0000313" key="3">
    <source>
        <dbReference type="EMBL" id="EIW76981.1"/>
    </source>
</evidence>
<keyword evidence="1" id="KW-0175">Coiled coil</keyword>
<comment type="caution">
    <text evidence="3">The sequence shown here is derived from an EMBL/GenBank/DDBJ whole genome shotgun (WGS) entry which is preliminary data.</text>
</comment>
<organism evidence="3 4">
    <name type="scientific">Coniophora puteana (strain RWD-64-598)</name>
    <name type="common">Brown rot fungus</name>
    <dbReference type="NCBI Taxonomy" id="741705"/>
    <lineage>
        <taxon>Eukaryota</taxon>
        <taxon>Fungi</taxon>
        <taxon>Dikarya</taxon>
        <taxon>Basidiomycota</taxon>
        <taxon>Agaricomycotina</taxon>
        <taxon>Agaricomycetes</taxon>
        <taxon>Agaricomycetidae</taxon>
        <taxon>Boletales</taxon>
        <taxon>Coniophorineae</taxon>
        <taxon>Coniophoraceae</taxon>
        <taxon>Coniophora</taxon>
    </lineage>
</organism>
<dbReference type="RefSeq" id="XP_007773285.1">
    <property type="nucleotide sequence ID" value="XM_007775095.1"/>
</dbReference>
<dbReference type="EMBL" id="JH711585">
    <property type="protein sequence ID" value="EIW76981.1"/>
    <property type="molecule type" value="Genomic_DNA"/>
</dbReference>
<keyword evidence="4" id="KW-1185">Reference proteome</keyword>
<reference evidence="4" key="1">
    <citation type="journal article" date="2012" name="Science">
        <title>The Paleozoic origin of enzymatic lignin decomposition reconstructed from 31 fungal genomes.</title>
        <authorList>
            <person name="Floudas D."/>
            <person name="Binder M."/>
            <person name="Riley R."/>
            <person name="Barry K."/>
            <person name="Blanchette R.A."/>
            <person name="Henrissat B."/>
            <person name="Martinez A.T."/>
            <person name="Otillar R."/>
            <person name="Spatafora J.W."/>
            <person name="Yadav J.S."/>
            <person name="Aerts A."/>
            <person name="Benoit I."/>
            <person name="Boyd A."/>
            <person name="Carlson A."/>
            <person name="Copeland A."/>
            <person name="Coutinho P.M."/>
            <person name="de Vries R.P."/>
            <person name="Ferreira P."/>
            <person name="Findley K."/>
            <person name="Foster B."/>
            <person name="Gaskell J."/>
            <person name="Glotzer D."/>
            <person name="Gorecki P."/>
            <person name="Heitman J."/>
            <person name="Hesse C."/>
            <person name="Hori C."/>
            <person name="Igarashi K."/>
            <person name="Jurgens J.A."/>
            <person name="Kallen N."/>
            <person name="Kersten P."/>
            <person name="Kohler A."/>
            <person name="Kuees U."/>
            <person name="Kumar T.K.A."/>
            <person name="Kuo A."/>
            <person name="LaButti K."/>
            <person name="Larrondo L.F."/>
            <person name="Lindquist E."/>
            <person name="Ling A."/>
            <person name="Lombard V."/>
            <person name="Lucas S."/>
            <person name="Lundell T."/>
            <person name="Martin R."/>
            <person name="McLaughlin D.J."/>
            <person name="Morgenstern I."/>
            <person name="Morin E."/>
            <person name="Murat C."/>
            <person name="Nagy L.G."/>
            <person name="Nolan M."/>
            <person name="Ohm R.A."/>
            <person name="Patyshakuliyeva A."/>
            <person name="Rokas A."/>
            <person name="Ruiz-Duenas F.J."/>
            <person name="Sabat G."/>
            <person name="Salamov A."/>
            <person name="Samejima M."/>
            <person name="Schmutz J."/>
            <person name="Slot J.C."/>
            <person name="St John F."/>
            <person name="Stenlid J."/>
            <person name="Sun H."/>
            <person name="Sun S."/>
            <person name="Syed K."/>
            <person name="Tsang A."/>
            <person name="Wiebenga A."/>
            <person name="Young D."/>
            <person name="Pisabarro A."/>
            <person name="Eastwood D.C."/>
            <person name="Martin F."/>
            <person name="Cullen D."/>
            <person name="Grigoriev I.V."/>
            <person name="Hibbett D.S."/>
        </authorList>
    </citation>
    <scope>NUCLEOTIDE SEQUENCE [LARGE SCALE GENOMIC DNA]</scope>
    <source>
        <strain evidence="4">RWD-64-598 SS2</strain>
    </source>
</reference>
<dbReference type="Proteomes" id="UP000053558">
    <property type="component" value="Unassembled WGS sequence"/>
</dbReference>
<sequence length="866" mass="95264">MKAMVADWEALLEQLAGLAITVSNAGPISSELKDSLRGIVMAHSLDHLEEGLNNTLHEVFGYGGEGKLLSQLSSRDDFLMVHETLEKLVRVEAGVKLNSCLPALIPRIETAIGICNRAPRNANRTEKHLHEKIQPVKASVPKKPSAKSVVPRKALRVVTVVHGSESEDGDRDDDELETDDEKTHEKRSLAAQGQRQPKKDKAARRNVLQEALDRQEIKAFGPGFVECCCGVEYGLDTHDQNPSKTASTKKNVNGKNVNTGSKSDQQPIQKREYDLNKYNRHLNSREHLAYIKHGGTKKPAQLGIRSFFLPRAAPAPAESGGSKPDLRAAAPAAEGSDMQESQLTVDLTIACPGRSDGQYALVAEHVVAGEYGGSGAIANHAKAARSLFPYKWDPNEECGPDRNRSTNLTTFTEAEDELLHIELLSLRKWYVEGVGKRRVIRAAQCSQRFVPKCGRIVCDTCQALDKNQSLRRKMRLLVQLERENEQRTQAERDKLESRKLANTSAVLLKNMSKELEEALKNPLVNRAYKKMLNADDHSGVFLHLFQLAQDVSGAEVKSRTDIDRIIREVVDEKLLASQVRVLIGKIPLPGCRPIPLLVLPSQGRETAEQNASTLMECLALCRDAGIKVLSCGSDGAAAEVGSHDILNSSPSAISSISFKLEKYGIEFKIPVFAGTGPLVTIPDPSHVQKVTKGNEETGTHLLVLGDHDLSHNSLVELANVPGSGLRRKDVINADSQDEGAAIRLFHSNALAACTTSNGEIVKEGFAGAYAFHFVAGELFDAFLSRYAGKPSERLRAALRAKFFVHIWSYTTERRSWDLKHGHLAAPFRRNFLSIQNFKSIDALADALIKLALVYRDYYLTAQKVAP</sequence>
<feature type="compositionally biased region" description="Basic and acidic residues" evidence="2">
    <location>
        <begin position="125"/>
        <end position="134"/>
    </location>
</feature>
<evidence type="ECO:0000256" key="2">
    <source>
        <dbReference type="SAM" id="MobiDB-lite"/>
    </source>
</evidence>
<dbReference type="GeneID" id="19203871"/>
<proteinExistence type="predicted"/>
<gene>
    <name evidence="3" type="ORF">CONPUDRAFT_158119</name>
</gene>
<evidence type="ECO:0000256" key="1">
    <source>
        <dbReference type="SAM" id="Coils"/>
    </source>
</evidence>
<name>A0A5M3MEH9_CONPW</name>
<feature type="region of interest" description="Disordered" evidence="2">
    <location>
        <begin position="236"/>
        <end position="267"/>
    </location>
</feature>
<feature type="coiled-coil region" evidence="1">
    <location>
        <begin position="470"/>
        <end position="500"/>
    </location>
</feature>
<dbReference type="KEGG" id="cput:CONPUDRAFT_158119"/>
<feature type="compositionally biased region" description="Acidic residues" evidence="2">
    <location>
        <begin position="166"/>
        <end position="180"/>
    </location>
</feature>